<dbReference type="EMBL" id="PTJC01000005">
    <property type="protein sequence ID" value="PPK87168.1"/>
    <property type="molecule type" value="Genomic_DNA"/>
</dbReference>
<comment type="caution">
    <text evidence="1">The sequence shown here is derived from an EMBL/GenBank/DDBJ whole genome shotgun (WGS) entry which is preliminary data.</text>
</comment>
<organism evidence="1 2">
    <name type="scientific">Neolewinella xylanilytica</name>
    <dbReference type="NCBI Taxonomy" id="1514080"/>
    <lineage>
        <taxon>Bacteria</taxon>
        <taxon>Pseudomonadati</taxon>
        <taxon>Bacteroidota</taxon>
        <taxon>Saprospiria</taxon>
        <taxon>Saprospirales</taxon>
        <taxon>Lewinellaceae</taxon>
        <taxon>Neolewinella</taxon>
    </lineage>
</organism>
<sequence>MGYSVQLVAKTRDEDVDYEIFRCHEEADGGFLSRDFAMFQSRDFEGCELKQVESLLQIDLSVYQKFPGNYSLDTGELEYQLYLAEEKQDLNQMAAIERKMEEAEELWHQTYDTNNEGWTTVAEFRKVTRNLLDKLATEQDISDRVVPPPGWDYPWGDYFAKSNLGIGADSLVKDLQALLIDLKCIESAGVNYVALYGG</sequence>
<keyword evidence="2" id="KW-1185">Reference proteome</keyword>
<proteinExistence type="predicted"/>
<protein>
    <submittedName>
        <fullName evidence="1">Uncharacterized protein</fullName>
    </submittedName>
</protein>
<accession>A0A2S6I6R0</accession>
<evidence type="ECO:0000313" key="2">
    <source>
        <dbReference type="Proteomes" id="UP000237662"/>
    </source>
</evidence>
<dbReference type="AlphaFoldDB" id="A0A2S6I6R0"/>
<evidence type="ECO:0000313" key="1">
    <source>
        <dbReference type="EMBL" id="PPK87168.1"/>
    </source>
</evidence>
<reference evidence="1 2" key="1">
    <citation type="submission" date="2018-02" db="EMBL/GenBank/DDBJ databases">
        <title>Genomic Encyclopedia of Archaeal and Bacterial Type Strains, Phase II (KMG-II): from individual species to whole genera.</title>
        <authorList>
            <person name="Goeker M."/>
        </authorList>
    </citation>
    <scope>NUCLEOTIDE SEQUENCE [LARGE SCALE GENOMIC DNA]</scope>
    <source>
        <strain evidence="1 2">DSM 29526</strain>
    </source>
</reference>
<name>A0A2S6I6R0_9BACT</name>
<dbReference type="Proteomes" id="UP000237662">
    <property type="component" value="Unassembled WGS sequence"/>
</dbReference>
<gene>
    <name evidence="1" type="ORF">CLV84_0103</name>
</gene>